<proteinExistence type="predicted"/>
<dbReference type="Pfam" id="PF00078">
    <property type="entry name" value="RVT_1"/>
    <property type="match status" value="1"/>
</dbReference>
<dbReference type="InterPro" id="IPR005135">
    <property type="entry name" value="Endo/exonuclease/phosphatase"/>
</dbReference>
<dbReference type="EMBL" id="CAKOGL010000018">
    <property type="protein sequence ID" value="CAH2097933.1"/>
    <property type="molecule type" value="Genomic_DNA"/>
</dbReference>
<evidence type="ECO:0000259" key="1">
    <source>
        <dbReference type="PROSITE" id="PS50878"/>
    </source>
</evidence>
<dbReference type="SUPFAM" id="SSF56219">
    <property type="entry name" value="DNase I-like"/>
    <property type="match status" value="1"/>
</dbReference>
<dbReference type="InterPro" id="IPR043502">
    <property type="entry name" value="DNA/RNA_pol_sf"/>
</dbReference>
<comment type="caution">
    <text evidence="2">The sequence shown here is derived from an EMBL/GenBank/DDBJ whole genome shotgun (WGS) entry which is preliminary data.</text>
</comment>
<dbReference type="InterPro" id="IPR000477">
    <property type="entry name" value="RT_dom"/>
</dbReference>
<name>A0AAU9UFM7_EUPED</name>
<evidence type="ECO:0000313" key="3">
    <source>
        <dbReference type="Proteomes" id="UP001153954"/>
    </source>
</evidence>
<dbReference type="CDD" id="cd01650">
    <property type="entry name" value="RT_nLTR_like"/>
    <property type="match status" value="1"/>
</dbReference>
<dbReference type="SUPFAM" id="SSF56672">
    <property type="entry name" value="DNA/RNA polymerases"/>
    <property type="match status" value="1"/>
</dbReference>
<dbReference type="InterPro" id="IPR036691">
    <property type="entry name" value="Endo/exonu/phosph_ase_sf"/>
</dbReference>
<accession>A0AAU9UFM7</accession>
<dbReference type="GO" id="GO:0071897">
    <property type="term" value="P:DNA biosynthetic process"/>
    <property type="evidence" value="ECO:0007669"/>
    <property type="project" value="UniProtKB-ARBA"/>
</dbReference>
<dbReference type="PROSITE" id="PS50878">
    <property type="entry name" value="RT_POL"/>
    <property type="match status" value="1"/>
</dbReference>
<reference evidence="2" key="1">
    <citation type="submission" date="2022-03" db="EMBL/GenBank/DDBJ databases">
        <authorList>
            <person name="Tunstrom K."/>
        </authorList>
    </citation>
    <scope>NUCLEOTIDE SEQUENCE</scope>
</reference>
<dbReference type="Proteomes" id="UP001153954">
    <property type="component" value="Unassembled WGS sequence"/>
</dbReference>
<dbReference type="PANTHER" id="PTHR36688">
    <property type="entry name" value="ENDO/EXONUCLEASE/PHOSPHATASE DOMAIN-CONTAINING PROTEIN"/>
    <property type="match status" value="1"/>
</dbReference>
<protein>
    <recommendedName>
        <fullName evidence="1">Reverse transcriptase domain-containing protein</fullName>
    </recommendedName>
</protein>
<keyword evidence="3" id="KW-1185">Reference proteome</keyword>
<dbReference type="GO" id="GO:0003824">
    <property type="term" value="F:catalytic activity"/>
    <property type="evidence" value="ECO:0007669"/>
    <property type="project" value="InterPro"/>
</dbReference>
<dbReference type="Gene3D" id="3.60.10.10">
    <property type="entry name" value="Endonuclease/exonuclease/phosphatase"/>
    <property type="match status" value="1"/>
</dbReference>
<dbReference type="InterPro" id="IPR052560">
    <property type="entry name" value="RdDP_mobile_element"/>
</dbReference>
<organism evidence="2 3">
    <name type="scientific">Euphydryas editha</name>
    <name type="common">Edith's checkerspot</name>
    <dbReference type="NCBI Taxonomy" id="104508"/>
    <lineage>
        <taxon>Eukaryota</taxon>
        <taxon>Metazoa</taxon>
        <taxon>Ecdysozoa</taxon>
        <taxon>Arthropoda</taxon>
        <taxon>Hexapoda</taxon>
        <taxon>Insecta</taxon>
        <taxon>Pterygota</taxon>
        <taxon>Neoptera</taxon>
        <taxon>Endopterygota</taxon>
        <taxon>Lepidoptera</taxon>
        <taxon>Glossata</taxon>
        <taxon>Ditrysia</taxon>
        <taxon>Papilionoidea</taxon>
        <taxon>Nymphalidae</taxon>
        <taxon>Nymphalinae</taxon>
        <taxon>Euphydryas</taxon>
    </lineage>
</organism>
<dbReference type="Pfam" id="PF14529">
    <property type="entry name" value="Exo_endo_phos_2"/>
    <property type="match status" value="1"/>
</dbReference>
<dbReference type="AlphaFoldDB" id="A0AAU9UFM7"/>
<gene>
    <name evidence="2" type="ORF">EEDITHA_LOCUS13098</name>
</gene>
<feature type="domain" description="Reverse transcriptase" evidence="1">
    <location>
        <begin position="439"/>
        <end position="705"/>
    </location>
</feature>
<evidence type="ECO:0000313" key="2">
    <source>
        <dbReference type="EMBL" id="CAH2097933.1"/>
    </source>
</evidence>
<sequence>MKLNSVNIQNYNIYATNHPDGTAHAGAAVIVRSSIKHHELPQFRKPHIQAASISIEDRNGPFNITAIYCPPKHGITEEQYDELFDSLGPRFVVGGDWNSKNVHWGSRLTNTRGRQLKKSIDKNHLDTISTAEPTNWPSDQNRLPDVIDFFVVKDLSRLFYNIYTCLDAESNHVPVVLTIGTTVVSTRKTVNLYNSRTDWTSFRELVNCKLDPKVSLKTENDVDVATKIFTTTVQECCWLCSPETTERPSQCKVYSEEVRAKIKEKRRLRRVWHTSRHTSDKKALNKASRELKLLIAEANDVRLQTHIENLTATKATNYSLWKACKNFNRPLHHKPPLRKQGGGWARTAQSKAETFAKHLSEVFKPNKRVSDVDESDIDSILSQDFQLDRHLKLVTPGEIVRQIKCLANNKAPGYDLIDKRILEELPRKGIVYLTILFNAIMRVGHFPELWKVSLVTMIHKPGKPAHEVTSYRPISLLPIVSKLFERCFLQRLSKVLLQNRIVPDHQFGFRTEHSTVEQVHRVCRKIRSSFEKKEYCSAVFLDIEQAFDRVWHKGLLCKIKSLLPHPFFGVLKSYISDRIFQVKENDATSKFYEISAGVPQGSVLGPVLYTIYTSDLPQNSDVTVATFADDTAILASSESPIEASSMLQKSLKKIEEWLARWRMSASATKSIQVTFTLRKENCPPVTLNGTQLPQHDTARYLGMYLDRRLTWRNHVLTKRDAINLKFKDLHWLVGRNSRLSIDNKLLIYKTVLKPIWTYGIQLWGVASASNLMVLQRVQNGILRQMSNAPWFLKTSELHELLHIPTIKEEVAFSCLRYKARLQKHPNQLAGQLTIPETNRRLKKRRDMFDDVDG</sequence>
<dbReference type="PANTHER" id="PTHR36688:SF2">
    <property type="entry name" value="ENDONUCLEASE_EXONUCLEASE_PHOSPHATASE DOMAIN-CONTAINING PROTEIN"/>
    <property type="match status" value="1"/>
</dbReference>